<dbReference type="Proteomes" id="UP000192330">
    <property type="component" value="Unassembled WGS sequence"/>
</dbReference>
<evidence type="ECO:0000313" key="1">
    <source>
        <dbReference type="EMBL" id="SMD01494.1"/>
    </source>
</evidence>
<dbReference type="InterPro" id="IPR036237">
    <property type="entry name" value="Xyl_isomerase-like_sf"/>
</dbReference>
<proteinExistence type="predicted"/>
<sequence length="94" mass="10486">MLFQPFRDFEGLPQPLRAKAFDRMKRKFDVMQEMGRDLVLVCSSAHPKALGGIDRAAADLPNWATTQQRGFCASASPAIIVAQIPLSLQPFQRL</sequence>
<organism evidence="1 2">
    <name type="scientific">Primorskyibacter flagellatus</name>
    <dbReference type="NCBI Taxonomy" id="1387277"/>
    <lineage>
        <taxon>Bacteria</taxon>
        <taxon>Pseudomonadati</taxon>
        <taxon>Pseudomonadota</taxon>
        <taxon>Alphaproteobacteria</taxon>
        <taxon>Rhodobacterales</taxon>
        <taxon>Roseobacteraceae</taxon>
        <taxon>Primorskyibacter</taxon>
    </lineage>
</organism>
<accession>A0A1W2DVJ2</accession>
<name>A0A1W2DVJ2_9RHOB</name>
<dbReference type="PANTHER" id="PTHR12110">
    <property type="entry name" value="HYDROXYPYRUVATE ISOMERASE"/>
    <property type="match status" value="1"/>
</dbReference>
<reference evidence="1 2" key="1">
    <citation type="submission" date="2017-04" db="EMBL/GenBank/DDBJ databases">
        <authorList>
            <person name="Afonso C.L."/>
            <person name="Miller P.J."/>
            <person name="Scott M.A."/>
            <person name="Spackman E."/>
            <person name="Goraichik I."/>
            <person name="Dimitrov K.M."/>
            <person name="Suarez D.L."/>
            <person name="Swayne D.E."/>
        </authorList>
    </citation>
    <scope>NUCLEOTIDE SEQUENCE [LARGE SCALE GENOMIC DNA]</scope>
    <source>
        <strain evidence="1 2">CGMCC 1.12644</strain>
    </source>
</reference>
<dbReference type="STRING" id="1387277.SAMN06295998_11864"/>
<protein>
    <submittedName>
        <fullName evidence="1">Uncharacterized protein</fullName>
    </submittedName>
</protein>
<dbReference type="EMBL" id="FWYD01000018">
    <property type="protein sequence ID" value="SMD01494.1"/>
    <property type="molecule type" value="Genomic_DNA"/>
</dbReference>
<gene>
    <name evidence="1" type="ORF">SAMN06295998_11864</name>
</gene>
<dbReference type="PANTHER" id="PTHR12110:SF21">
    <property type="entry name" value="XYLOSE ISOMERASE-LIKE TIM BARREL DOMAIN-CONTAINING PROTEIN"/>
    <property type="match status" value="1"/>
</dbReference>
<dbReference type="AlphaFoldDB" id="A0A1W2DVJ2"/>
<dbReference type="InterPro" id="IPR050312">
    <property type="entry name" value="IolE/XylAMocC-like"/>
</dbReference>
<dbReference type="SUPFAM" id="SSF51658">
    <property type="entry name" value="Xylose isomerase-like"/>
    <property type="match status" value="1"/>
</dbReference>
<evidence type="ECO:0000313" key="2">
    <source>
        <dbReference type="Proteomes" id="UP000192330"/>
    </source>
</evidence>
<keyword evidence="2" id="KW-1185">Reference proteome</keyword>